<keyword evidence="8 11" id="KW-0472">Membrane</keyword>
<dbReference type="EMBL" id="CP001778">
    <property type="protein sequence ID" value="ADD40834.1"/>
    <property type="molecule type" value="Genomic_DNA"/>
</dbReference>
<evidence type="ECO:0000256" key="10">
    <source>
        <dbReference type="ARBA" id="ARBA00035686"/>
    </source>
</evidence>
<dbReference type="KEGG" id="sna:Snas_1124"/>
<dbReference type="InterPro" id="IPR001851">
    <property type="entry name" value="ABC_transp_permease"/>
</dbReference>
<feature type="transmembrane region" description="Helical" evidence="11">
    <location>
        <begin position="224"/>
        <end position="244"/>
    </location>
</feature>
<feature type="transmembrane region" description="Helical" evidence="11">
    <location>
        <begin position="256"/>
        <end position="276"/>
    </location>
</feature>
<feature type="transmembrane region" description="Helical" evidence="11">
    <location>
        <begin position="115"/>
        <end position="138"/>
    </location>
</feature>
<dbReference type="Proteomes" id="UP000000844">
    <property type="component" value="Chromosome"/>
</dbReference>
<dbReference type="Pfam" id="PF02653">
    <property type="entry name" value="BPD_transp_2"/>
    <property type="match status" value="1"/>
</dbReference>
<feature type="transmembrane region" description="Helical" evidence="11">
    <location>
        <begin position="187"/>
        <end position="203"/>
    </location>
</feature>
<keyword evidence="4" id="KW-0997">Cell inner membrane</keyword>
<gene>
    <name evidence="12" type="ordered locus">Snas_1124</name>
</gene>
<feature type="transmembrane region" description="Helical" evidence="11">
    <location>
        <begin position="145"/>
        <end position="163"/>
    </location>
</feature>
<evidence type="ECO:0000256" key="11">
    <source>
        <dbReference type="SAM" id="Phobius"/>
    </source>
</evidence>
<keyword evidence="13" id="KW-1185">Reference proteome</keyword>
<dbReference type="GO" id="GO:0005886">
    <property type="term" value="C:plasma membrane"/>
    <property type="evidence" value="ECO:0007669"/>
    <property type="project" value="UniProtKB-SubCell"/>
</dbReference>
<dbReference type="STRING" id="446470.Snas_1124"/>
<dbReference type="eggNOG" id="COG4214">
    <property type="taxonomic scope" value="Bacteria"/>
</dbReference>
<accession>D3QB17</accession>
<feature type="transmembrane region" description="Helical" evidence="11">
    <location>
        <begin position="307"/>
        <end position="328"/>
    </location>
</feature>
<evidence type="ECO:0000313" key="12">
    <source>
        <dbReference type="EMBL" id="ADD40834.1"/>
    </source>
</evidence>
<dbReference type="PANTHER" id="PTHR32196">
    <property type="entry name" value="ABC TRANSPORTER PERMEASE PROTEIN YPHD-RELATED-RELATED"/>
    <property type="match status" value="1"/>
</dbReference>
<keyword evidence="5" id="KW-0762">Sugar transport</keyword>
<evidence type="ECO:0000256" key="9">
    <source>
        <dbReference type="ARBA" id="ARBA00035611"/>
    </source>
</evidence>
<dbReference type="AlphaFoldDB" id="D3QB17"/>
<evidence type="ECO:0000256" key="2">
    <source>
        <dbReference type="ARBA" id="ARBA00022448"/>
    </source>
</evidence>
<evidence type="ECO:0000256" key="4">
    <source>
        <dbReference type="ARBA" id="ARBA00022519"/>
    </source>
</evidence>
<dbReference type="CDD" id="cd06579">
    <property type="entry name" value="TM_PBP1_transp_AraH_like"/>
    <property type="match status" value="1"/>
</dbReference>
<feature type="transmembrane region" description="Helical" evidence="11">
    <location>
        <begin position="93"/>
        <end position="109"/>
    </location>
</feature>
<protein>
    <recommendedName>
        <fullName evidence="10">Xylose transport system permease protein XylH</fullName>
    </recommendedName>
</protein>
<keyword evidence="3" id="KW-1003">Cell membrane</keyword>
<proteinExistence type="predicted"/>
<reference evidence="12 13" key="1">
    <citation type="journal article" date="2009" name="Stand. Genomic Sci.">
        <title>Complete genome sequence of Stackebrandtia nassauensis type strain (LLR-40K-21).</title>
        <authorList>
            <person name="Munk C."/>
            <person name="Lapidus A."/>
            <person name="Copeland A."/>
            <person name="Jando M."/>
            <person name="Mayilraj S."/>
            <person name="Glavina Del Rio T."/>
            <person name="Nolan M."/>
            <person name="Chen F."/>
            <person name="Lucas S."/>
            <person name="Tice H."/>
            <person name="Cheng J.F."/>
            <person name="Han C."/>
            <person name="Detter J.C."/>
            <person name="Bruce D."/>
            <person name="Goodwin L."/>
            <person name="Chain P."/>
            <person name="Pitluck S."/>
            <person name="Goker M."/>
            <person name="Ovchinikova G."/>
            <person name="Pati A."/>
            <person name="Ivanova N."/>
            <person name="Mavromatis K."/>
            <person name="Chen A."/>
            <person name="Palaniappan K."/>
            <person name="Land M."/>
            <person name="Hauser L."/>
            <person name="Chang Y.J."/>
            <person name="Jeffries C.D."/>
            <person name="Bristow J."/>
            <person name="Eisen J.A."/>
            <person name="Markowitz V."/>
            <person name="Hugenholtz P."/>
            <person name="Kyrpides N.C."/>
            <person name="Klenk H.P."/>
        </authorList>
    </citation>
    <scope>NUCLEOTIDE SEQUENCE [LARGE SCALE GENOMIC DNA]</scope>
    <source>
        <strain evidence="13">DSM 44728 / CIP 108903 / NRRL B-16338 / NBRC 102104 / LLR-40K-21</strain>
    </source>
</reference>
<evidence type="ECO:0000256" key="6">
    <source>
        <dbReference type="ARBA" id="ARBA00022692"/>
    </source>
</evidence>
<dbReference type="PANTHER" id="PTHR32196:SF32">
    <property type="entry name" value="XYLOSE TRANSPORT SYSTEM PERMEASE PROTEIN XYLH"/>
    <property type="match status" value="1"/>
</dbReference>
<keyword evidence="2" id="KW-0813">Transport</keyword>
<feature type="transmembrane region" description="Helical" evidence="11">
    <location>
        <begin position="340"/>
        <end position="358"/>
    </location>
</feature>
<comment type="function">
    <text evidence="9">Part of the binding-protein-dependent transport system for D-xylose. Probably responsible for the translocation of the substrate across the membrane.</text>
</comment>
<feature type="transmembrane region" description="Helical" evidence="11">
    <location>
        <begin position="34"/>
        <end position="54"/>
    </location>
</feature>
<evidence type="ECO:0000256" key="3">
    <source>
        <dbReference type="ARBA" id="ARBA00022475"/>
    </source>
</evidence>
<keyword evidence="6 11" id="KW-0812">Transmembrane</keyword>
<evidence type="ECO:0000256" key="5">
    <source>
        <dbReference type="ARBA" id="ARBA00022597"/>
    </source>
</evidence>
<evidence type="ECO:0000256" key="1">
    <source>
        <dbReference type="ARBA" id="ARBA00004651"/>
    </source>
</evidence>
<evidence type="ECO:0000256" key="8">
    <source>
        <dbReference type="ARBA" id="ARBA00023136"/>
    </source>
</evidence>
<feature type="transmembrane region" description="Helical" evidence="11">
    <location>
        <begin position="365"/>
        <end position="382"/>
    </location>
</feature>
<dbReference type="HOGENOM" id="CLU_028880_2_1_11"/>
<evidence type="ECO:0000256" key="7">
    <source>
        <dbReference type="ARBA" id="ARBA00022989"/>
    </source>
</evidence>
<dbReference type="GO" id="GO:0022857">
    <property type="term" value="F:transmembrane transporter activity"/>
    <property type="evidence" value="ECO:0007669"/>
    <property type="project" value="InterPro"/>
</dbReference>
<keyword evidence="7 11" id="KW-1133">Transmembrane helix</keyword>
<name>D3QB17_STANL</name>
<organism evidence="12 13">
    <name type="scientific">Stackebrandtia nassauensis (strain DSM 44728 / CIP 108903 / NRRL B-16338 / NBRC 102104 / LLR-40K-21)</name>
    <dbReference type="NCBI Taxonomy" id="446470"/>
    <lineage>
        <taxon>Bacteria</taxon>
        <taxon>Bacillati</taxon>
        <taxon>Actinomycetota</taxon>
        <taxon>Actinomycetes</taxon>
        <taxon>Glycomycetales</taxon>
        <taxon>Glycomycetaceae</taxon>
        <taxon>Stackebrandtia</taxon>
    </lineage>
</organism>
<comment type="subcellular location">
    <subcellularLocation>
        <location evidence="1">Cell membrane</location>
        <topology evidence="1">Multi-pass membrane protein</topology>
    </subcellularLocation>
</comment>
<evidence type="ECO:0000313" key="13">
    <source>
        <dbReference type="Proteomes" id="UP000000844"/>
    </source>
</evidence>
<sequence>MTTTANRPKSAPDTGTTSPGMLRSYVDKIRGGDIGALPAVTGLVVLCVVFSILRPSFFTPGNFANLIPQGAAVSVIAMGLVFVLLIGEIDLSAGFASGVCAAVLAISLTNFGLPWFVAAAAAIATGSLLGLVLGLFVAKVGIPSFVVTLAAFLAFQGVVLLLVEEGTNISVRNEVIVAINNANLPPWLGWTLAVVAVAGFAAVQLTRRQGRLRRGLRAEPLATVLVKVGGLAALLGVSVFVLNLERSRNVAITSLKGVPIVVPVIAVILIAGTFLLHRTVFGRHLYAVGGNREAARRAGITVDRTRILAFVICSSLAAVGGILAASKATSVDATTGGSNVLLLAVGSAVIGGASLFGGKGRIQDALLGGTVVAVIINGMGLLDLGASIKYVVTGSVLLLAAGVDVLSRRRAAATGSL</sequence>
<feature type="transmembrane region" description="Helical" evidence="11">
    <location>
        <begin position="66"/>
        <end position="86"/>
    </location>
</feature>